<dbReference type="EC" id="4.2.1.17" evidence="2"/>
<dbReference type="Gene3D" id="3.90.226.10">
    <property type="entry name" value="2-enoyl-CoA Hydratase, Chain A, domain 1"/>
    <property type="match status" value="1"/>
</dbReference>
<dbReference type="AlphaFoldDB" id="A0A972NQH6"/>
<evidence type="ECO:0000313" key="2">
    <source>
        <dbReference type="EMBL" id="NPT57157.1"/>
    </source>
</evidence>
<dbReference type="InterPro" id="IPR014748">
    <property type="entry name" value="Enoyl-CoA_hydra_C"/>
</dbReference>
<dbReference type="GO" id="GO:0016853">
    <property type="term" value="F:isomerase activity"/>
    <property type="evidence" value="ECO:0007669"/>
    <property type="project" value="UniProtKB-KW"/>
</dbReference>
<gene>
    <name evidence="2" type="ORF">GNZ13_21900</name>
</gene>
<sequence length="266" mass="28503">MSESLVNYQCVDDVAIVRLNDPGALNAFSDAMCELLIERLLQAEREARAIVLTGNGRGFSSGVNLNVSPADKPTSERDAGERLERLFNPLMAVIHNLAVPFVTAVNGPAAGVGCSVALSGDLVVAAQSAYFLQAFSRIGLVPDGGSAYLLAKSAGRVRAMEAMLLAEKISASQALEWGIINRVSPDGQVLDLAMDFARRLAAGPTHALGLVRRLAWSALEEKFVDQLALERRLQCEAGRSPDFVEGVAAFREKRIPRFGGVIPLEK</sequence>
<organism evidence="2 3">
    <name type="scientific">Paraburkholderia elongata</name>
    <dbReference type="NCBI Taxonomy" id="2675747"/>
    <lineage>
        <taxon>Bacteria</taxon>
        <taxon>Pseudomonadati</taxon>
        <taxon>Pseudomonadota</taxon>
        <taxon>Betaproteobacteria</taxon>
        <taxon>Burkholderiales</taxon>
        <taxon>Burkholderiaceae</taxon>
        <taxon>Paraburkholderia</taxon>
    </lineage>
</organism>
<name>A0A972NQH6_9BURK</name>
<dbReference type="InterPro" id="IPR029045">
    <property type="entry name" value="ClpP/crotonase-like_dom_sf"/>
</dbReference>
<dbReference type="Gene3D" id="1.10.12.10">
    <property type="entry name" value="Lyase 2-enoyl-coa Hydratase, Chain A, domain 2"/>
    <property type="match status" value="1"/>
</dbReference>
<keyword evidence="2" id="KW-0456">Lyase</keyword>
<dbReference type="EMBL" id="WOEZ01000117">
    <property type="protein sequence ID" value="NPT57157.1"/>
    <property type="molecule type" value="Genomic_DNA"/>
</dbReference>
<dbReference type="PANTHER" id="PTHR43459:SF1">
    <property type="entry name" value="EG:BACN32G11.4 PROTEIN"/>
    <property type="match status" value="1"/>
</dbReference>
<evidence type="ECO:0000313" key="3">
    <source>
        <dbReference type="Proteomes" id="UP000655523"/>
    </source>
</evidence>
<dbReference type="SUPFAM" id="SSF52096">
    <property type="entry name" value="ClpP/crotonase"/>
    <property type="match status" value="1"/>
</dbReference>
<dbReference type="Pfam" id="PF00378">
    <property type="entry name" value="ECH_1"/>
    <property type="match status" value="1"/>
</dbReference>
<reference evidence="2 3" key="1">
    <citation type="submission" date="2019-11" db="EMBL/GenBank/DDBJ databases">
        <title>Metabolism of dissolved organic matter in forest soils.</title>
        <authorList>
            <person name="Cyle K.T."/>
            <person name="Wilhelm R.C."/>
            <person name="Martinez C.E."/>
        </authorList>
    </citation>
    <scope>NUCLEOTIDE SEQUENCE [LARGE SCALE GENOMIC DNA]</scope>
    <source>
        <strain evidence="2 3">5N</strain>
    </source>
</reference>
<proteinExistence type="inferred from homology"/>
<dbReference type="InterPro" id="IPR001753">
    <property type="entry name" value="Enoyl-CoA_hydra/iso"/>
</dbReference>
<evidence type="ECO:0000256" key="1">
    <source>
        <dbReference type="ARBA" id="ARBA00005254"/>
    </source>
</evidence>
<protein>
    <submittedName>
        <fullName evidence="2">2-(1,2-epoxy-1,2-dihydrophenyl)acetyl-CoA isomerase</fullName>
        <ecNumber evidence="2">4.2.1.17</ecNumber>
    </submittedName>
</protein>
<dbReference type="RefSeq" id="WP_172168008.1">
    <property type="nucleotide sequence ID" value="NZ_WOEZ01000117.1"/>
</dbReference>
<dbReference type="CDD" id="cd06558">
    <property type="entry name" value="crotonase-like"/>
    <property type="match status" value="1"/>
</dbReference>
<dbReference type="GO" id="GO:0004300">
    <property type="term" value="F:enoyl-CoA hydratase activity"/>
    <property type="evidence" value="ECO:0007669"/>
    <property type="project" value="UniProtKB-EC"/>
</dbReference>
<comment type="similarity">
    <text evidence="1">Belongs to the enoyl-CoA hydratase/isomerase family.</text>
</comment>
<comment type="caution">
    <text evidence="2">The sequence shown here is derived from an EMBL/GenBank/DDBJ whole genome shotgun (WGS) entry which is preliminary data.</text>
</comment>
<accession>A0A972NQH6</accession>
<dbReference type="Proteomes" id="UP000655523">
    <property type="component" value="Unassembled WGS sequence"/>
</dbReference>
<keyword evidence="3" id="KW-1185">Reference proteome</keyword>
<keyword evidence="2" id="KW-0413">Isomerase</keyword>
<dbReference type="PANTHER" id="PTHR43459">
    <property type="entry name" value="ENOYL-COA HYDRATASE"/>
    <property type="match status" value="1"/>
</dbReference>